<dbReference type="GO" id="GO:0000149">
    <property type="term" value="F:SNARE binding"/>
    <property type="evidence" value="ECO:0007669"/>
    <property type="project" value="TreeGrafter"/>
</dbReference>
<reference evidence="4 5" key="1">
    <citation type="submission" date="2019-03" db="EMBL/GenBank/DDBJ databases">
        <title>Sequencing 23 genomes of Wallemia ichthyophaga.</title>
        <authorList>
            <person name="Gostincar C."/>
        </authorList>
    </citation>
    <scope>NUCLEOTIDE SEQUENCE [LARGE SCALE GENOMIC DNA]</scope>
    <source>
        <strain evidence="4 5">EXF-5753</strain>
    </source>
</reference>
<sequence>MKSENFDQIVRLATLVNCNYELSSEVVELDGRISNSTRSLKLARQVDDLSRRDTALSEALDKAREDIDRATHKIHARRRSLQERRRHLSELVEKEETGTATVASTSKRALPLSTKKRAKTIRSHLLSTLSALFPIVNLNSTFTFSILGLTLDHHNPIHSSSALGYTCLLTLLLSDYLSTHLPYQIVYKGSQSYIIDNISNIRGSNAFPLHAHLKKDHLYRLQYAIYLLNKDIEVVGVVYLHKRIC</sequence>
<dbReference type="GO" id="GO:0000323">
    <property type="term" value="C:lytic vacuole"/>
    <property type="evidence" value="ECO:0007669"/>
    <property type="project" value="TreeGrafter"/>
</dbReference>
<dbReference type="Pfam" id="PF10186">
    <property type="entry name" value="ATG14"/>
    <property type="match status" value="1"/>
</dbReference>
<dbReference type="PANTHER" id="PTHR15157:SF5">
    <property type="entry name" value="UV RADIATION RESISTANCE-ASSOCIATED GENE PROTEIN"/>
    <property type="match status" value="1"/>
</dbReference>
<dbReference type="GO" id="GO:0032991">
    <property type="term" value="C:protein-containing complex"/>
    <property type="evidence" value="ECO:0007669"/>
    <property type="project" value="UniProtKB-ARBA"/>
</dbReference>
<comment type="caution">
    <text evidence="4">The sequence shown here is derived from an EMBL/GenBank/DDBJ whole genome shotgun (WGS) entry which is preliminary data.</text>
</comment>
<dbReference type="Proteomes" id="UP000310189">
    <property type="component" value="Unassembled WGS sequence"/>
</dbReference>
<evidence type="ECO:0000313" key="4">
    <source>
        <dbReference type="EMBL" id="TIA86994.1"/>
    </source>
</evidence>
<keyword evidence="3" id="KW-0175">Coiled coil</keyword>
<evidence type="ECO:0000313" key="5">
    <source>
        <dbReference type="Proteomes" id="UP000310189"/>
    </source>
</evidence>
<dbReference type="EMBL" id="SPNW01000069">
    <property type="protein sequence ID" value="TIA86994.1"/>
    <property type="molecule type" value="Genomic_DNA"/>
</dbReference>
<dbReference type="InterPro" id="IPR018791">
    <property type="entry name" value="UV_resistance/autophagy_Atg14"/>
</dbReference>
<dbReference type="AlphaFoldDB" id="A0A4T0FI49"/>
<proteinExistence type="inferred from homology"/>
<name>A0A4T0FI49_9BASI</name>
<dbReference type="PANTHER" id="PTHR15157">
    <property type="entry name" value="UV RADIATION RESISTANCE-ASSOCIATED GENE PROTEIN"/>
    <property type="match status" value="1"/>
</dbReference>
<accession>A0A4T0FI49</accession>
<gene>
    <name evidence="4" type="ORF">E3P99_03459</name>
</gene>
<comment type="similarity">
    <text evidence="1">Belongs to the ATG14 family.</text>
</comment>
<evidence type="ECO:0000256" key="2">
    <source>
        <dbReference type="ARBA" id="ARBA00013807"/>
    </source>
</evidence>
<evidence type="ECO:0000256" key="1">
    <source>
        <dbReference type="ARBA" id="ARBA00009574"/>
    </source>
</evidence>
<keyword evidence="5" id="KW-1185">Reference proteome</keyword>
<organism evidence="4 5">
    <name type="scientific">Wallemia hederae</name>
    <dbReference type="NCBI Taxonomy" id="1540922"/>
    <lineage>
        <taxon>Eukaryota</taxon>
        <taxon>Fungi</taxon>
        <taxon>Dikarya</taxon>
        <taxon>Basidiomycota</taxon>
        <taxon>Wallemiomycotina</taxon>
        <taxon>Wallemiomycetes</taxon>
        <taxon>Wallemiales</taxon>
        <taxon>Wallemiaceae</taxon>
        <taxon>Wallemia</taxon>
    </lineage>
</organism>
<protein>
    <recommendedName>
        <fullName evidence="2">Autophagy-related protein 14</fullName>
    </recommendedName>
</protein>
<dbReference type="GO" id="GO:0005768">
    <property type="term" value="C:endosome"/>
    <property type="evidence" value="ECO:0007669"/>
    <property type="project" value="TreeGrafter"/>
</dbReference>
<dbReference type="GO" id="GO:0035493">
    <property type="term" value="P:SNARE complex assembly"/>
    <property type="evidence" value="ECO:0007669"/>
    <property type="project" value="TreeGrafter"/>
</dbReference>
<dbReference type="OrthoDB" id="72772at2759"/>
<evidence type="ECO:0000256" key="3">
    <source>
        <dbReference type="ARBA" id="ARBA00023054"/>
    </source>
</evidence>